<evidence type="ECO:0000313" key="9">
    <source>
        <dbReference type="Proteomes" id="UP000028980"/>
    </source>
</evidence>
<feature type="domain" description="Phosphotyrosine protein phosphatase I" evidence="2">
    <location>
        <begin position="2"/>
        <end position="133"/>
    </location>
</feature>
<dbReference type="Pfam" id="PF01451">
    <property type="entry name" value="LMWPc"/>
    <property type="match status" value="1"/>
</dbReference>
<dbReference type="EMBL" id="BBNT01000004">
    <property type="protein sequence ID" value="GAL75350.1"/>
    <property type="molecule type" value="Genomic_DNA"/>
</dbReference>
<evidence type="ECO:0000313" key="8">
    <source>
        <dbReference type="Proteomes" id="UP000028531"/>
    </source>
</evidence>
<dbReference type="Proteomes" id="UP000239997">
    <property type="component" value="Unassembled WGS sequence"/>
</dbReference>
<evidence type="ECO:0000313" key="12">
    <source>
        <dbReference type="Proteomes" id="UP000239997"/>
    </source>
</evidence>
<evidence type="ECO:0000313" key="5">
    <source>
        <dbReference type="EMBL" id="GAL75350.1"/>
    </source>
</evidence>
<keyword evidence="1" id="KW-0059">Arsenical resistance</keyword>
<dbReference type="GO" id="GO:0008794">
    <property type="term" value="F:arsenate reductase (glutaredoxin) activity"/>
    <property type="evidence" value="ECO:0007669"/>
    <property type="project" value="UniProtKB-EC"/>
</dbReference>
<evidence type="ECO:0000313" key="11">
    <source>
        <dbReference type="Proteomes" id="UP000029647"/>
    </source>
</evidence>
<dbReference type="EMBL" id="PVNA01000001">
    <property type="protein sequence ID" value="PRX14987.1"/>
    <property type="molecule type" value="Genomic_DNA"/>
</dbReference>
<dbReference type="RefSeq" id="WP_036582646.1">
    <property type="nucleotide sequence ID" value="NZ_CP138994.1"/>
</dbReference>
<dbReference type="SUPFAM" id="SSF52788">
    <property type="entry name" value="Phosphotyrosine protein phosphatases I"/>
    <property type="match status" value="1"/>
</dbReference>
<keyword evidence="12" id="KW-1185">Reference proteome</keyword>
<evidence type="ECO:0000313" key="4">
    <source>
        <dbReference type="EMBL" id="GAK99029.1"/>
    </source>
</evidence>
<reference evidence="6 8" key="2">
    <citation type="submission" date="2014-07" db="EMBL/GenBank/DDBJ databases">
        <title>Draft genome sequence of Nonlabens ulvanivorans, an ulvan degrading bacterium.</title>
        <authorList>
            <person name="Kopel M."/>
            <person name="Helbert W."/>
            <person name="Henrissat B."/>
            <person name="Doniger T."/>
            <person name="Banin E."/>
        </authorList>
    </citation>
    <scope>NUCLEOTIDE SEQUENCE [LARGE SCALE GENOMIC DNA]</scope>
    <source>
        <strain evidence="6 8">PLR</strain>
    </source>
</reference>
<dbReference type="InterPro" id="IPR023485">
    <property type="entry name" value="Ptyr_pPase"/>
</dbReference>
<dbReference type="Proteomes" id="UP000028531">
    <property type="component" value="Unassembled WGS sequence"/>
</dbReference>
<reference evidence="9 10" key="1">
    <citation type="journal article" date="2014" name="Genome Announc.">
        <title>Draft Genome Sequences of Marine Flavobacterium Nonlabens Strains NR17, NR24, NR27, NR32, NR33, and Ara13.</title>
        <authorList>
            <person name="Nakanishi M."/>
            <person name="Meirelles P."/>
            <person name="Suzuki R."/>
            <person name="Takatani N."/>
            <person name="Mino S."/>
            <person name="Suda W."/>
            <person name="Oshima K."/>
            <person name="Hattori M."/>
            <person name="Ohkuma M."/>
            <person name="Hosokawa M."/>
            <person name="Miyashita K."/>
            <person name="Thompson F.L."/>
            <person name="Niwa A."/>
            <person name="Sawabe T."/>
            <person name="Sawabe T."/>
        </authorList>
    </citation>
    <scope>NUCLEOTIDE SEQUENCE [LARGE SCALE GENOMIC DNA]</scope>
    <source>
        <strain evidence="5">JCM 19275</strain>
        <strain evidence="3">JCM 19296</strain>
        <strain evidence="4">JCM 19314</strain>
        <strain evidence="11">JCM19275</strain>
        <strain evidence="9">JCM19296</strain>
        <strain evidence="10">JCM19314</strain>
    </source>
</reference>
<dbReference type="Proteomes" id="UP000028980">
    <property type="component" value="Unassembled WGS sequence"/>
</dbReference>
<protein>
    <submittedName>
        <fullName evidence="3">Arsenate reductase</fullName>
        <ecNumber evidence="3">1.20.4.1</ecNumber>
    </submittedName>
    <submittedName>
        <fullName evidence="7">Protein-tyrosine-phosphatase</fullName>
    </submittedName>
</protein>
<dbReference type="OrthoDB" id="9793058at2"/>
<keyword evidence="3" id="KW-0560">Oxidoreductase</keyword>
<dbReference type="Proteomes" id="UP000029647">
    <property type="component" value="Unassembled WGS sequence"/>
</dbReference>
<name>A0A081D8A6_NONUL</name>
<dbReference type="EMBL" id="BBLG01000001">
    <property type="protein sequence ID" value="GAK75152.1"/>
    <property type="molecule type" value="Genomic_DNA"/>
</dbReference>
<evidence type="ECO:0000313" key="3">
    <source>
        <dbReference type="EMBL" id="GAK75152.1"/>
    </source>
</evidence>
<proteinExistence type="predicted"/>
<dbReference type="EMBL" id="BBMM01000001">
    <property type="protein sequence ID" value="GAK99029.1"/>
    <property type="molecule type" value="Genomic_DNA"/>
</dbReference>
<dbReference type="PANTHER" id="PTHR43428:SF1">
    <property type="entry name" value="ARSENATE REDUCTASE"/>
    <property type="match status" value="1"/>
</dbReference>
<dbReference type="EMBL" id="JPJI01000032">
    <property type="protein sequence ID" value="KEZ92159.1"/>
    <property type="molecule type" value="Genomic_DNA"/>
</dbReference>
<gene>
    <name evidence="6" type="ORF">IL45_08370</name>
    <name evidence="5" type="ORF">JCM19275_511</name>
    <name evidence="3" type="ORF">JCM19296_730</name>
    <name evidence="4" type="ORF">JCM19314_3060</name>
    <name evidence="7" type="ORF">LY02_00199</name>
</gene>
<evidence type="ECO:0000313" key="7">
    <source>
        <dbReference type="EMBL" id="PRX14987.1"/>
    </source>
</evidence>
<evidence type="ECO:0000313" key="6">
    <source>
        <dbReference type="EMBL" id="KEZ92159.1"/>
    </source>
</evidence>
<evidence type="ECO:0000259" key="2">
    <source>
        <dbReference type="SMART" id="SM00226"/>
    </source>
</evidence>
<dbReference type="EC" id="1.20.4.1" evidence="3"/>
<dbReference type="Gene3D" id="3.40.50.2300">
    <property type="match status" value="1"/>
</dbReference>
<dbReference type="AlphaFoldDB" id="A0A081D8A6"/>
<dbReference type="GO" id="GO:0046685">
    <property type="term" value="P:response to arsenic-containing substance"/>
    <property type="evidence" value="ECO:0007669"/>
    <property type="project" value="UniProtKB-KW"/>
</dbReference>
<accession>A0A081D8A6</accession>
<evidence type="ECO:0000256" key="1">
    <source>
        <dbReference type="ARBA" id="ARBA00022849"/>
    </source>
</evidence>
<organism evidence="3 9">
    <name type="scientific">Nonlabens ulvanivorans</name>
    <name type="common">Persicivirga ulvanivorans</name>
    <dbReference type="NCBI Taxonomy" id="906888"/>
    <lineage>
        <taxon>Bacteria</taxon>
        <taxon>Pseudomonadati</taxon>
        <taxon>Bacteroidota</taxon>
        <taxon>Flavobacteriia</taxon>
        <taxon>Flavobacteriales</taxon>
        <taxon>Flavobacteriaceae</taxon>
        <taxon>Nonlabens</taxon>
    </lineage>
</organism>
<dbReference type="SMART" id="SM00226">
    <property type="entry name" value="LMWPc"/>
    <property type="match status" value="1"/>
</dbReference>
<dbReference type="InterPro" id="IPR036196">
    <property type="entry name" value="Ptyr_pPase_sf"/>
</dbReference>
<reference evidence="7 12" key="3">
    <citation type="submission" date="2018-03" db="EMBL/GenBank/DDBJ databases">
        <title>Genomic Encyclopedia of Archaeal and Bacterial Type Strains, Phase II (KMG-II): from individual species to whole genera.</title>
        <authorList>
            <person name="Goeker M."/>
        </authorList>
    </citation>
    <scope>NUCLEOTIDE SEQUENCE [LARGE SCALE GENOMIC DNA]</scope>
    <source>
        <strain evidence="7 12">DSM 22727</strain>
    </source>
</reference>
<dbReference type="Proteomes" id="UP000029226">
    <property type="component" value="Unassembled WGS sequence"/>
</dbReference>
<dbReference type="PANTHER" id="PTHR43428">
    <property type="entry name" value="ARSENATE REDUCTASE"/>
    <property type="match status" value="1"/>
</dbReference>
<sequence>MLHILVLSISNATAGQMAHGFMDYFTNERAQIYSAGLEPQSIHTNVIDSMDVVGIDVSDYSSNHINDYQKISFDYIITIGDDLASRIPKTIAEKASIIDFPIANISELNDGNEDTFAKARKKIQAYCEEFIESELKKIEKTKAIKKVKKRLNKKKKKQD</sequence>
<evidence type="ECO:0000313" key="10">
    <source>
        <dbReference type="Proteomes" id="UP000029226"/>
    </source>
</evidence>
<comment type="caution">
    <text evidence="3">The sequence shown here is derived from an EMBL/GenBank/DDBJ whole genome shotgun (WGS) entry which is preliminary data.</text>
</comment>